<name>A0A1H8NCL6_9RHOB</name>
<proteinExistence type="predicted"/>
<keyword evidence="3" id="KW-1003">Cell membrane</keyword>
<dbReference type="Proteomes" id="UP000198761">
    <property type="component" value="Unassembled WGS sequence"/>
</dbReference>
<dbReference type="PANTHER" id="PTHR37461">
    <property type="entry name" value="ANTI-SIGMA-K FACTOR RSKA"/>
    <property type="match status" value="1"/>
</dbReference>
<comment type="subcellular location">
    <subcellularLocation>
        <location evidence="2">Cell membrane</location>
    </subcellularLocation>
    <subcellularLocation>
        <location evidence="1">Membrane</location>
        <topology evidence="1">Single-pass membrane protein</topology>
    </subcellularLocation>
</comment>
<sequence length="209" mass="21845">MTPDDDLALAGEYVLGTLPLAERLAFETRLKAEPALQALVSDWENRLAELNDAYAEAPAPDLLPRIEARLFPVAARPRRRWFAWLGGVATAAALGIATLALLPPAVPPVIATLGAENSALRFDVHHDGQRLIAQQVAGAPAAVDRSYELWVIAPGAAPVALGLIEPEGLTLTYPAPPPGWVLAVSVEPLGGAPEGVPTGPIVATAEISL</sequence>
<dbReference type="OrthoDB" id="9816387at2"/>
<dbReference type="GO" id="GO:0006417">
    <property type="term" value="P:regulation of translation"/>
    <property type="evidence" value="ECO:0007669"/>
    <property type="project" value="TreeGrafter"/>
</dbReference>
<keyword evidence="6 9" id="KW-0472">Membrane</keyword>
<evidence type="ECO:0000313" key="12">
    <source>
        <dbReference type="Proteomes" id="UP000198761"/>
    </source>
</evidence>
<evidence type="ECO:0000256" key="1">
    <source>
        <dbReference type="ARBA" id="ARBA00004167"/>
    </source>
</evidence>
<organism evidence="11 12">
    <name type="scientific">Gemmobacter aquatilis</name>
    <dbReference type="NCBI Taxonomy" id="933059"/>
    <lineage>
        <taxon>Bacteria</taxon>
        <taxon>Pseudomonadati</taxon>
        <taxon>Pseudomonadota</taxon>
        <taxon>Alphaproteobacteria</taxon>
        <taxon>Rhodobacterales</taxon>
        <taxon>Paracoccaceae</taxon>
        <taxon>Gemmobacter</taxon>
    </lineage>
</organism>
<dbReference type="InterPro" id="IPR041916">
    <property type="entry name" value="Anti_sigma_zinc_sf"/>
</dbReference>
<feature type="domain" description="Anti-sigma K factor RskA C-terminal" evidence="10">
    <location>
        <begin position="88"/>
        <end position="201"/>
    </location>
</feature>
<evidence type="ECO:0000256" key="3">
    <source>
        <dbReference type="ARBA" id="ARBA00022475"/>
    </source>
</evidence>
<dbReference type="EMBL" id="FOCE01000018">
    <property type="protein sequence ID" value="SEO27345.1"/>
    <property type="molecule type" value="Genomic_DNA"/>
</dbReference>
<dbReference type="Gene3D" id="1.10.10.1320">
    <property type="entry name" value="Anti-sigma factor, zinc-finger domain"/>
    <property type="match status" value="1"/>
</dbReference>
<dbReference type="PANTHER" id="PTHR37461:SF1">
    <property type="entry name" value="ANTI-SIGMA-K FACTOR RSKA"/>
    <property type="match status" value="1"/>
</dbReference>
<feature type="transmembrane region" description="Helical" evidence="9">
    <location>
        <begin position="81"/>
        <end position="102"/>
    </location>
</feature>
<dbReference type="GO" id="GO:0016989">
    <property type="term" value="F:sigma factor antagonist activity"/>
    <property type="evidence" value="ECO:0007669"/>
    <property type="project" value="TreeGrafter"/>
</dbReference>
<evidence type="ECO:0000256" key="5">
    <source>
        <dbReference type="ARBA" id="ARBA00022989"/>
    </source>
</evidence>
<dbReference type="Pfam" id="PF10099">
    <property type="entry name" value="RskA_C"/>
    <property type="match status" value="1"/>
</dbReference>
<evidence type="ECO:0000256" key="2">
    <source>
        <dbReference type="ARBA" id="ARBA00004236"/>
    </source>
</evidence>
<keyword evidence="5 9" id="KW-1133">Transmembrane helix</keyword>
<evidence type="ECO:0000256" key="4">
    <source>
        <dbReference type="ARBA" id="ARBA00022692"/>
    </source>
</evidence>
<dbReference type="AlphaFoldDB" id="A0A1H8NCL6"/>
<accession>A0A1H8NCL6</accession>
<evidence type="ECO:0000313" key="11">
    <source>
        <dbReference type="EMBL" id="SEO27345.1"/>
    </source>
</evidence>
<keyword evidence="4 9" id="KW-0812">Transmembrane</keyword>
<gene>
    <name evidence="11" type="ORF">SAMN04488103_11825</name>
</gene>
<dbReference type="GO" id="GO:0005886">
    <property type="term" value="C:plasma membrane"/>
    <property type="evidence" value="ECO:0007669"/>
    <property type="project" value="UniProtKB-SubCell"/>
</dbReference>
<reference evidence="11 12" key="1">
    <citation type="submission" date="2016-10" db="EMBL/GenBank/DDBJ databases">
        <authorList>
            <person name="de Groot N.N."/>
        </authorList>
    </citation>
    <scope>NUCLEOTIDE SEQUENCE [LARGE SCALE GENOMIC DNA]</scope>
    <source>
        <strain evidence="11 12">DSM 3857</strain>
    </source>
</reference>
<dbReference type="InterPro" id="IPR051474">
    <property type="entry name" value="Anti-sigma-K/W_factor"/>
</dbReference>
<evidence type="ECO:0000256" key="8">
    <source>
        <dbReference type="ARBA" id="ARBA00030803"/>
    </source>
</evidence>
<evidence type="ECO:0000256" key="7">
    <source>
        <dbReference type="ARBA" id="ARBA00029829"/>
    </source>
</evidence>
<evidence type="ECO:0000256" key="9">
    <source>
        <dbReference type="SAM" id="Phobius"/>
    </source>
</evidence>
<dbReference type="STRING" id="933059.SAMN04488103_11825"/>
<evidence type="ECO:0000256" key="6">
    <source>
        <dbReference type="ARBA" id="ARBA00023136"/>
    </source>
</evidence>
<protein>
    <recommendedName>
        <fullName evidence="8">Regulator of SigK</fullName>
    </recommendedName>
    <alternativeName>
        <fullName evidence="7">Sigma-K anti-sigma factor RskA</fullName>
    </alternativeName>
</protein>
<evidence type="ECO:0000259" key="10">
    <source>
        <dbReference type="Pfam" id="PF10099"/>
    </source>
</evidence>
<dbReference type="InterPro" id="IPR018764">
    <property type="entry name" value="RskA_C"/>
</dbReference>
<keyword evidence="12" id="KW-1185">Reference proteome</keyword>
<dbReference type="RefSeq" id="WP_091303630.1">
    <property type="nucleotide sequence ID" value="NZ_FOCE01000018.1"/>
</dbReference>